<name>A0A2G2XK19_CAPBA</name>
<dbReference type="InterPro" id="IPR017451">
    <property type="entry name" value="F-box-assoc_interact_dom"/>
</dbReference>
<reference evidence="3" key="2">
    <citation type="journal article" date="2017" name="J. Anim. Genet.">
        <title>Multiple reference genome sequences of hot pepper reveal the massive evolution of plant disease resistance genes by retroduplication.</title>
        <authorList>
            <person name="Kim S."/>
            <person name="Park J."/>
            <person name="Yeom S.-I."/>
            <person name="Kim Y.-M."/>
            <person name="Seo E."/>
            <person name="Kim K.-T."/>
            <person name="Kim M.-S."/>
            <person name="Lee J.M."/>
            <person name="Cheong K."/>
            <person name="Shin H.-S."/>
            <person name="Kim S.-B."/>
            <person name="Han K."/>
            <person name="Lee J."/>
            <person name="Park M."/>
            <person name="Lee H.-A."/>
            <person name="Lee H.-Y."/>
            <person name="Lee Y."/>
            <person name="Oh S."/>
            <person name="Lee J.H."/>
            <person name="Choi E."/>
            <person name="Choi E."/>
            <person name="Lee S.E."/>
            <person name="Jeon J."/>
            <person name="Kim H."/>
            <person name="Choi G."/>
            <person name="Song H."/>
            <person name="Lee J."/>
            <person name="Lee S.-C."/>
            <person name="Kwon J.-K."/>
            <person name="Lee H.-Y."/>
            <person name="Koo N."/>
            <person name="Hong Y."/>
            <person name="Kim R.W."/>
            <person name="Kang W.-H."/>
            <person name="Huh J.H."/>
            <person name="Kang B.-C."/>
            <person name="Yang T.-J."/>
            <person name="Lee Y.-H."/>
            <person name="Bennetzen J.L."/>
            <person name="Choi D."/>
        </authorList>
    </citation>
    <scope>NUCLEOTIDE SEQUENCE [LARGE SCALE GENOMIC DNA]</scope>
    <source>
        <strain evidence="3">cv. PBC81</strain>
    </source>
</reference>
<dbReference type="STRING" id="33114.A0A2G2XK19"/>
<dbReference type="EMBL" id="MLFT02000001">
    <property type="protein sequence ID" value="PHT57844.1"/>
    <property type="molecule type" value="Genomic_DNA"/>
</dbReference>
<feature type="domain" description="F-box associated beta-propeller type 3" evidence="1">
    <location>
        <begin position="185"/>
        <end position="334"/>
    </location>
</feature>
<dbReference type="AlphaFoldDB" id="A0A2G2XK19"/>
<reference evidence="2 3" key="1">
    <citation type="journal article" date="2017" name="Genome Biol.">
        <title>New reference genome sequences of hot pepper reveal the massive evolution of plant disease-resistance genes by retroduplication.</title>
        <authorList>
            <person name="Kim S."/>
            <person name="Park J."/>
            <person name="Yeom S.I."/>
            <person name="Kim Y.M."/>
            <person name="Seo E."/>
            <person name="Kim K.T."/>
            <person name="Kim M.S."/>
            <person name="Lee J.M."/>
            <person name="Cheong K."/>
            <person name="Shin H.S."/>
            <person name="Kim S.B."/>
            <person name="Han K."/>
            <person name="Lee J."/>
            <person name="Park M."/>
            <person name="Lee H.A."/>
            <person name="Lee H.Y."/>
            <person name="Lee Y."/>
            <person name="Oh S."/>
            <person name="Lee J.H."/>
            <person name="Choi E."/>
            <person name="Choi E."/>
            <person name="Lee S.E."/>
            <person name="Jeon J."/>
            <person name="Kim H."/>
            <person name="Choi G."/>
            <person name="Song H."/>
            <person name="Lee J."/>
            <person name="Lee S.C."/>
            <person name="Kwon J.K."/>
            <person name="Lee H.Y."/>
            <person name="Koo N."/>
            <person name="Hong Y."/>
            <person name="Kim R.W."/>
            <person name="Kang W.H."/>
            <person name="Huh J.H."/>
            <person name="Kang B.C."/>
            <person name="Yang T.J."/>
            <person name="Lee Y.H."/>
            <person name="Bennetzen J.L."/>
            <person name="Choi D."/>
        </authorList>
    </citation>
    <scope>NUCLEOTIDE SEQUENCE [LARGE SCALE GENOMIC DNA]</scope>
    <source>
        <strain evidence="3">cv. PBC81</strain>
    </source>
</reference>
<proteinExistence type="predicted"/>
<dbReference type="InterPro" id="IPR050796">
    <property type="entry name" value="SCF_F-box_component"/>
</dbReference>
<dbReference type="PANTHER" id="PTHR31672">
    <property type="entry name" value="BNACNNG10540D PROTEIN"/>
    <property type="match status" value="1"/>
</dbReference>
<gene>
    <name evidence="2" type="ORF">CQW23_00207</name>
</gene>
<organism evidence="2 3">
    <name type="scientific">Capsicum baccatum</name>
    <name type="common">Peruvian pepper</name>
    <dbReference type="NCBI Taxonomy" id="33114"/>
    <lineage>
        <taxon>Eukaryota</taxon>
        <taxon>Viridiplantae</taxon>
        <taxon>Streptophyta</taxon>
        <taxon>Embryophyta</taxon>
        <taxon>Tracheophyta</taxon>
        <taxon>Spermatophyta</taxon>
        <taxon>Magnoliopsida</taxon>
        <taxon>eudicotyledons</taxon>
        <taxon>Gunneridae</taxon>
        <taxon>Pentapetalae</taxon>
        <taxon>asterids</taxon>
        <taxon>lamiids</taxon>
        <taxon>Solanales</taxon>
        <taxon>Solanaceae</taxon>
        <taxon>Solanoideae</taxon>
        <taxon>Capsiceae</taxon>
        <taxon>Capsicum</taxon>
    </lineage>
</organism>
<dbReference type="InterPro" id="IPR013187">
    <property type="entry name" value="F-box-assoc_dom_typ3"/>
</dbReference>
<sequence length="381" mass="44455">MFTVNYRGAYKWNFKEFPVRSLFFDSVTEAFDLDCPIEYDRKYVGIEGSCNGLILLADSEGYSFLWNPSTRKYKTLPYFTSRWKTYLVKYGFGYDELHDDYKVVGVSYKFIMRPNDISDDTEVKIYSLKIDSWTNVDYCDEIFLIKKNVGYCWVTLRDPGLFVDGKIRDIEEVVNGQKSLESELIQRDLDCPIEYDRKYIRILGSCNGLIFLANSEGYSFLWNPTTRKYKTLPYFTSRWKKYIVSYGFGYDELHDDYKVVGVSDNYIMRPNGISDDTEVKIYSLKSDSWTNVDYCDEAFLIKKNVGYGGEVLHHDGVFVNGKIRYVEEVVNDQKEFGKERFQTTFATSRGASKIICKIFINAFRPLLYTTPSLSYAISPME</sequence>
<keyword evidence="3" id="KW-1185">Reference proteome</keyword>
<dbReference type="Pfam" id="PF08268">
    <property type="entry name" value="FBA_3"/>
    <property type="match status" value="2"/>
</dbReference>
<dbReference type="NCBIfam" id="TIGR01640">
    <property type="entry name" value="F_box_assoc_1"/>
    <property type="match status" value="2"/>
</dbReference>
<dbReference type="Proteomes" id="UP000224567">
    <property type="component" value="Unassembled WGS sequence"/>
</dbReference>
<dbReference type="OrthoDB" id="1086486at2759"/>
<comment type="caution">
    <text evidence="2">The sequence shown here is derived from an EMBL/GenBank/DDBJ whole genome shotgun (WGS) entry which is preliminary data.</text>
</comment>
<feature type="domain" description="F-box associated beta-propeller type 3" evidence="1">
    <location>
        <begin position="2"/>
        <end position="152"/>
    </location>
</feature>
<protein>
    <recommendedName>
        <fullName evidence="1">F-box associated beta-propeller type 3 domain-containing protein</fullName>
    </recommendedName>
</protein>
<evidence type="ECO:0000259" key="1">
    <source>
        <dbReference type="Pfam" id="PF08268"/>
    </source>
</evidence>
<accession>A0A2G2XK19</accession>
<evidence type="ECO:0000313" key="3">
    <source>
        <dbReference type="Proteomes" id="UP000224567"/>
    </source>
</evidence>
<evidence type="ECO:0000313" key="2">
    <source>
        <dbReference type="EMBL" id="PHT57844.1"/>
    </source>
</evidence>
<dbReference type="PANTHER" id="PTHR31672:SF13">
    <property type="entry name" value="F-BOX PROTEIN CPR30-LIKE"/>
    <property type="match status" value="1"/>
</dbReference>